<dbReference type="InterPro" id="IPR008197">
    <property type="entry name" value="WAP_dom"/>
</dbReference>
<evidence type="ECO:0000256" key="1">
    <source>
        <dbReference type="ARBA" id="ARBA00023157"/>
    </source>
</evidence>
<feature type="domain" description="Thyroglobulin type-1" evidence="5">
    <location>
        <begin position="43"/>
        <end position="120"/>
    </location>
</feature>
<feature type="domain" description="WAP" evidence="6">
    <location>
        <begin position="1"/>
        <end position="35"/>
    </location>
</feature>
<evidence type="ECO:0000259" key="6">
    <source>
        <dbReference type="PROSITE" id="PS51390"/>
    </source>
</evidence>
<feature type="domain" description="BPTI/Kunitz inhibitor" evidence="4">
    <location>
        <begin position="298"/>
        <end position="348"/>
    </location>
</feature>
<dbReference type="SMART" id="SM00131">
    <property type="entry name" value="KU"/>
    <property type="match status" value="1"/>
</dbReference>
<dbReference type="Gene3D" id="4.10.800.10">
    <property type="entry name" value="Thyroglobulin type-1"/>
    <property type="match status" value="1"/>
</dbReference>
<dbReference type="SUPFAM" id="SSF57610">
    <property type="entry name" value="Thyroglobulin type-1 domain"/>
    <property type="match status" value="1"/>
</dbReference>
<dbReference type="InterPro" id="IPR036857">
    <property type="entry name" value="Thyroglobulin_1_sf"/>
</dbReference>
<dbReference type="CDD" id="cd00191">
    <property type="entry name" value="TY"/>
    <property type="match status" value="1"/>
</dbReference>
<dbReference type="PRINTS" id="PR00759">
    <property type="entry name" value="BASICPTASE"/>
</dbReference>
<comment type="caution">
    <text evidence="2">Lacks conserved residue(s) required for the propagation of feature annotation.</text>
</comment>
<dbReference type="PROSITE" id="PS51162">
    <property type="entry name" value="THYROGLOBULIN_1_2"/>
    <property type="match status" value="1"/>
</dbReference>
<gene>
    <name evidence="7" type="ORF">TCNE_LOCUS15762</name>
</gene>
<dbReference type="GO" id="GO:0005576">
    <property type="term" value="C:extracellular region"/>
    <property type="evidence" value="ECO:0007669"/>
    <property type="project" value="InterPro"/>
</dbReference>
<dbReference type="EMBL" id="UYWY01023080">
    <property type="protein sequence ID" value="VDM47083.1"/>
    <property type="molecule type" value="Genomic_DNA"/>
</dbReference>
<dbReference type="SMART" id="SM00289">
    <property type="entry name" value="WR1"/>
    <property type="match status" value="2"/>
</dbReference>
<accession>A0A3P7GPB6</accession>
<sequence>MYVSECAKECESDFECEDVDKCCEYGCKRICVSPQRTTSTFTFHHCILLRAAISKLKKNGIAVYINRPMCDAETGMFSSVQCDDSGLCWCVDMVTGNEIYATKAKLPSSTFNVCQNKKACAVACDDRSSVCPFGLETDTEGCSRSAVCRCRNPCDSLSCPTGSVCLLRPRECSDRLCIPVPTCERNPCLNEQKPAVEPRTFTQFTCVENRTQICPTGFYCTGYDEANRGICCPGQEKIAGDDDSQDVMCAHGDPFSNLADGSPLRCSQASNPCPSTHFCAMKPTQATGICCVTKRYVCNLAMDSGPCAIKMNRYFYDATTHSCVEFEYGGCSGNLNNFISKVECEHFCLGSDLDTSSAFLSETMPSDLYQVGFSLSGPLLRDKHRPDINDVFRDYIEKRFNVDDTEISDLTIHDDNTVQFSLHSPNAQQKAANISNACFLYRKGRNRNGTSSYRGQSPSRYTTNTGYATPITNSPKSDSPVTPSQRVYLYHACCFFLQSI</sequence>
<protein>
    <recommendedName>
        <fullName evidence="8">BPTI/Kunitz inhibitor domain-containing protein</fullName>
    </recommendedName>
</protein>
<evidence type="ECO:0008006" key="8">
    <source>
        <dbReference type="Google" id="ProtNLM"/>
    </source>
</evidence>
<dbReference type="InterPro" id="IPR036880">
    <property type="entry name" value="Kunitz_BPTI_sf"/>
</dbReference>
<dbReference type="InterPro" id="IPR053014">
    <property type="entry name" value="Cuticle_assoc_divergent"/>
</dbReference>
<dbReference type="InterPro" id="IPR006150">
    <property type="entry name" value="Cys_repeat_1"/>
</dbReference>
<dbReference type="Pfam" id="PF14625">
    <property type="entry name" value="Lustrin_cystein"/>
    <property type="match status" value="2"/>
</dbReference>
<evidence type="ECO:0000259" key="5">
    <source>
        <dbReference type="PROSITE" id="PS51162"/>
    </source>
</evidence>
<proteinExistence type="predicted"/>
<dbReference type="InterPro" id="IPR000716">
    <property type="entry name" value="Thyroglobulin_1"/>
</dbReference>
<dbReference type="Gene3D" id="4.10.410.10">
    <property type="entry name" value="Pancreatic trypsin inhibitor Kunitz domain"/>
    <property type="match status" value="1"/>
</dbReference>
<organism evidence="7">
    <name type="scientific">Toxocara canis</name>
    <name type="common">Canine roundworm</name>
    <dbReference type="NCBI Taxonomy" id="6265"/>
    <lineage>
        <taxon>Eukaryota</taxon>
        <taxon>Metazoa</taxon>
        <taxon>Ecdysozoa</taxon>
        <taxon>Nematoda</taxon>
        <taxon>Chromadorea</taxon>
        <taxon>Rhabditida</taxon>
        <taxon>Spirurina</taxon>
        <taxon>Ascaridomorpha</taxon>
        <taxon>Ascaridoidea</taxon>
        <taxon>Toxocaridae</taxon>
        <taxon>Toxocara</taxon>
    </lineage>
</organism>
<dbReference type="Gene3D" id="4.10.75.10">
    <property type="entry name" value="Elafin-like"/>
    <property type="match status" value="1"/>
</dbReference>
<dbReference type="PANTHER" id="PTHR46339">
    <property type="entry name" value="PROTEIN CBG15282-RELATED"/>
    <property type="match status" value="1"/>
</dbReference>
<reference evidence="7" key="1">
    <citation type="submission" date="2018-11" db="EMBL/GenBank/DDBJ databases">
        <authorList>
            <consortium name="Pathogen Informatics"/>
        </authorList>
    </citation>
    <scope>NUCLEOTIDE SEQUENCE [LARGE SCALE GENOMIC DNA]</scope>
</reference>
<dbReference type="AlphaFoldDB" id="A0A3P7GPB6"/>
<evidence type="ECO:0000256" key="2">
    <source>
        <dbReference type="PROSITE-ProRule" id="PRU00500"/>
    </source>
</evidence>
<keyword evidence="1" id="KW-1015">Disulfide bond</keyword>
<dbReference type="InterPro" id="IPR020901">
    <property type="entry name" value="Prtase_inh_Kunz-CS"/>
</dbReference>
<dbReference type="SMART" id="SM00211">
    <property type="entry name" value="TY"/>
    <property type="match status" value="1"/>
</dbReference>
<feature type="region of interest" description="Disordered" evidence="3">
    <location>
        <begin position="449"/>
        <end position="480"/>
    </location>
</feature>
<dbReference type="Pfam" id="PF00095">
    <property type="entry name" value="WAP"/>
    <property type="match status" value="1"/>
</dbReference>
<name>A0A3P7GPB6_TOXCA</name>
<dbReference type="GO" id="GO:0004867">
    <property type="term" value="F:serine-type endopeptidase inhibitor activity"/>
    <property type="evidence" value="ECO:0007669"/>
    <property type="project" value="InterPro"/>
</dbReference>
<dbReference type="SUPFAM" id="SSF57256">
    <property type="entry name" value="Elafin-like"/>
    <property type="match status" value="1"/>
</dbReference>
<dbReference type="PROSITE" id="PS50279">
    <property type="entry name" value="BPTI_KUNITZ_2"/>
    <property type="match status" value="1"/>
</dbReference>
<dbReference type="CDD" id="cd00109">
    <property type="entry name" value="Kunitz-type"/>
    <property type="match status" value="1"/>
</dbReference>
<dbReference type="PROSITE" id="PS00280">
    <property type="entry name" value="BPTI_KUNITZ_1"/>
    <property type="match status" value="1"/>
</dbReference>
<dbReference type="PROSITE" id="PS51390">
    <property type="entry name" value="WAP"/>
    <property type="match status" value="1"/>
</dbReference>
<dbReference type="InterPro" id="IPR002223">
    <property type="entry name" value="Kunitz_BPTI"/>
</dbReference>
<evidence type="ECO:0000313" key="7">
    <source>
        <dbReference type="EMBL" id="VDM47083.1"/>
    </source>
</evidence>
<dbReference type="Pfam" id="PF00014">
    <property type="entry name" value="Kunitz_BPTI"/>
    <property type="match status" value="1"/>
</dbReference>
<dbReference type="InterPro" id="IPR036645">
    <property type="entry name" value="Elafin-like_sf"/>
</dbReference>
<dbReference type="SUPFAM" id="SSF57362">
    <property type="entry name" value="BPTI-like"/>
    <property type="match status" value="1"/>
</dbReference>
<dbReference type="InterPro" id="IPR028150">
    <property type="entry name" value="Lustrin_cystein"/>
</dbReference>
<evidence type="ECO:0000256" key="3">
    <source>
        <dbReference type="SAM" id="MobiDB-lite"/>
    </source>
</evidence>
<evidence type="ECO:0000259" key="4">
    <source>
        <dbReference type="PROSITE" id="PS50279"/>
    </source>
</evidence>